<dbReference type="EMBL" id="LR796423">
    <property type="protein sequence ID" value="CAB4143171.1"/>
    <property type="molecule type" value="Genomic_DNA"/>
</dbReference>
<sequence>MVQISNTSNDSDIVVVGSRIRLALEDPGPLTVNTSFEDLASLIVIPPLTEGPCRIKRDKKPDENEVKKGSPLAADIREITQTINAETDCVALQQKIKTALNGLKEDIISGNEEIKKKLDEISPILSLPLNVFKIPAWLKKFAIGRILPDLEATIDLILKVVEVVQALTQLIITINDAIPRLEACAIATREQIEADIRNEIERTLREIREDIEDAIAEAICKGLNDAGISADDIDDILTGVTAVINLVDSVDQFKQTIDIALGDSLKKISDNQTLIQDITGIPPVIDATSMDTFIATTSGPAYDEYRAQVQAVLELPEPVNSVLPAITGTAAVGETLTCSNGTWTANGVVNSFAISHQWMRQGQEIFGANTYQYVPVLDDVDYPVYCRVTAENQTNIEQVFSANTQPVVFSMSSGNKPVITGTPTVGQTLTCSEGTWPFTPTSVTYEWVRVIQPGSNVKVQTASSNNIYTVKTGDIGNSIKCKVVAQSFRYTLSIDSANTAVVT</sequence>
<feature type="domain" description="Ig-like" evidence="1">
    <location>
        <begin position="406"/>
        <end position="493"/>
    </location>
</feature>
<name>A0A6J5MAK8_9CAUD</name>
<accession>A0A6J5MAK8</accession>
<evidence type="ECO:0000259" key="1">
    <source>
        <dbReference type="PROSITE" id="PS50835"/>
    </source>
</evidence>
<reference evidence="2" key="1">
    <citation type="submission" date="2020-04" db="EMBL/GenBank/DDBJ databases">
        <authorList>
            <person name="Chiriac C."/>
            <person name="Salcher M."/>
            <person name="Ghai R."/>
            <person name="Kavagutti S V."/>
        </authorList>
    </citation>
    <scope>NUCLEOTIDE SEQUENCE</scope>
</reference>
<dbReference type="PROSITE" id="PS50835">
    <property type="entry name" value="IG_LIKE"/>
    <property type="match status" value="1"/>
</dbReference>
<protein>
    <recommendedName>
        <fullName evidence="1">Ig-like domain-containing protein</fullName>
    </recommendedName>
</protein>
<proteinExistence type="predicted"/>
<gene>
    <name evidence="2" type="ORF">UFOVP447_89</name>
</gene>
<dbReference type="InterPro" id="IPR007110">
    <property type="entry name" value="Ig-like_dom"/>
</dbReference>
<dbReference type="Gene3D" id="2.60.40.2700">
    <property type="match status" value="2"/>
</dbReference>
<organism evidence="2">
    <name type="scientific">uncultured Caudovirales phage</name>
    <dbReference type="NCBI Taxonomy" id="2100421"/>
    <lineage>
        <taxon>Viruses</taxon>
        <taxon>Duplodnaviria</taxon>
        <taxon>Heunggongvirae</taxon>
        <taxon>Uroviricota</taxon>
        <taxon>Caudoviricetes</taxon>
        <taxon>Peduoviridae</taxon>
        <taxon>Maltschvirus</taxon>
        <taxon>Maltschvirus maltsch</taxon>
    </lineage>
</organism>
<evidence type="ECO:0000313" key="2">
    <source>
        <dbReference type="EMBL" id="CAB4143171.1"/>
    </source>
</evidence>